<keyword evidence="3" id="KW-1185">Reference proteome</keyword>
<sequence>MGDLSRRHAALVGALAVISAAKAVRSATASGEDSTVRVTSNNDLTKAPVNGPGEAQRFRSTWDYDDFGPYGPYGSYPYGQFGGHPDGGYGPYSDARSGPVAAGF</sequence>
<name>A0ABP9K1Y7_9NOCA</name>
<accession>A0ABP9K1Y7</accession>
<reference evidence="3" key="1">
    <citation type="journal article" date="2019" name="Int. J. Syst. Evol. Microbiol.">
        <title>The Global Catalogue of Microorganisms (GCM) 10K type strain sequencing project: providing services to taxonomists for standard genome sequencing and annotation.</title>
        <authorList>
            <consortium name="The Broad Institute Genomics Platform"/>
            <consortium name="The Broad Institute Genome Sequencing Center for Infectious Disease"/>
            <person name="Wu L."/>
            <person name="Ma J."/>
        </authorList>
    </citation>
    <scope>NUCLEOTIDE SEQUENCE [LARGE SCALE GENOMIC DNA]</scope>
    <source>
        <strain evidence="3">JCM 18298</strain>
    </source>
</reference>
<proteinExistence type="predicted"/>
<dbReference type="EMBL" id="BAABJM010000001">
    <property type="protein sequence ID" value="GAA5047790.1"/>
    <property type="molecule type" value="Genomic_DNA"/>
</dbReference>
<evidence type="ECO:0000256" key="1">
    <source>
        <dbReference type="SAM" id="MobiDB-lite"/>
    </source>
</evidence>
<dbReference type="RefSeq" id="WP_345494287.1">
    <property type="nucleotide sequence ID" value="NZ_BAABJM010000001.1"/>
</dbReference>
<dbReference type="Proteomes" id="UP001500603">
    <property type="component" value="Unassembled WGS sequence"/>
</dbReference>
<feature type="region of interest" description="Disordered" evidence="1">
    <location>
        <begin position="29"/>
        <end position="54"/>
    </location>
</feature>
<evidence type="ECO:0000313" key="2">
    <source>
        <dbReference type="EMBL" id="GAA5047790.1"/>
    </source>
</evidence>
<comment type="caution">
    <text evidence="2">The sequence shown here is derived from an EMBL/GenBank/DDBJ whole genome shotgun (WGS) entry which is preliminary data.</text>
</comment>
<organism evidence="2 3">
    <name type="scientific">Nocardia callitridis</name>
    <dbReference type="NCBI Taxonomy" id="648753"/>
    <lineage>
        <taxon>Bacteria</taxon>
        <taxon>Bacillati</taxon>
        <taxon>Actinomycetota</taxon>
        <taxon>Actinomycetes</taxon>
        <taxon>Mycobacteriales</taxon>
        <taxon>Nocardiaceae</taxon>
        <taxon>Nocardia</taxon>
    </lineage>
</organism>
<protein>
    <submittedName>
        <fullName evidence="2">Uncharacterized protein</fullName>
    </submittedName>
</protein>
<evidence type="ECO:0000313" key="3">
    <source>
        <dbReference type="Proteomes" id="UP001500603"/>
    </source>
</evidence>
<gene>
    <name evidence="2" type="ORF">GCM10023318_14740</name>
</gene>
<feature type="compositionally biased region" description="Polar residues" evidence="1">
    <location>
        <begin position="29"/>
        <end position="44"/>
    </location>
</feature>